<dbReference type="Gene3D" id="3.10.129.10">
    <property type="entry name" value="Hotdog Thioesterase"/>
    <property type="match status" value="1"/>
</dbReference>
<dbReference type="AlphaFoldDB" id="A0A383EQV3"/>
<dbReference type="SUPFAM" id="SSF54637">
    <property type="entry name" value="Thioesterase/thiol ester dehydrase-isomerase"/>
    <property type="match status" value="1"/>
</dbReference>
<evidence type="ECO:0000313" key="3">
    <source>
        <dbReference type="EMBL" id="SVE59237.1"/>
    </source>
</evidence>
<reference evidence="3" key="1">
    <citation type="submission" date="2018-05" db="EMBL/GenBank/DDBJ databases">
        <authorList>
            <person name="Lanie J.A."/>
            <person name="Ng W.-L."/>
            <person name="Kazmierczak K.M."/>
            <person name="Andrzejewski T.M."/>
            <person name="Davidsen T.M."/>
            <person name="Wayne K.J."/>
            <person name="Tettelin H."/>
            <person name="Glass J.I."/>
            <person name="Rusch D."/>
            <person name="Podicherti R."/>
            <person name="Tsui H.-C.T."/>
            <person name="Winkler M.E."/>
        </authorList>
    </citation>
    <scope>NUCLEOTIDE SEQUENCE</scope>
</reference>
<accession>A0A383EQV3</accession>
<dbReference type="Pfam" id="PF13279">
    <property type="entry name" value="4HBT_2"/>
    <property type="match status" value="1"/>
</dbReference>
<evidence type="ECO:0000256" key="2">
    <source>
        <dbReference type="ARBA" id="ARBA00022801"/>
    </source>
</evidence>
<dbReference type="InterPro" id="IPR029069">
    <property type="entry name" value="HotDog_dom_sf"/>
</dbReference>
<keyword evidence="2" id="KW-0378">Hydrolase</keyword>
<dbReference type="GO" id="GO:0047617">
    <property type="term" value="F:fatty acyl-CoA hydrolase activity"/>
    <property type="evidence" value="ECO:0007669"/>
    <property type="project" value="TreeGrafter"/>
</dbReference>
<evidence type="ECO:0008006" key="4">
    <source>
        <dbReference type="Google" id="ProtNLM"/>
    </source>
</evidence>
<dbReference type="CDD" id="cd00586">
    <property type="entry name" value="4HBT"/>
    <property type="match status" value="1"/>
</dbReference>
<proteinExistence type="inferred from homology"/>
<evidence type="ECO:0000256" key="1">
    <source>
        <dbReference type="ARBA" id="ARBA00005953"/>
    </source>
</evidence>
<name>A0A383EQV3_9ZZZZ</name>
<comment type="similarity">
    <text evidence="1">Belongs to the 4-hydroxybenzoyl-CoA thioesterase family.</text>
</comment>
<dbReference type="EMBL" id="UINC01228075">
    <property type="protein sequence ID" value="SVE59237.1"/>
    <property type="molecule type" value="Genomic_DNA"/>
</dbReference>
<dbReference type="InterPro" id="IPR050563">
    <property type="entry name" value="4-hydroxybenzoyl-CoA_TE"/>
</dbReference>
<dbReference type="PANTHER" id="PTHR31793">
    <property type="entry name" value="4-HYDROXYBENZOYL-COA THIOESTERASE FAMILY MEMBER"/>
    <property type="match status" value="1"/>
</dbReference>
<sequence>MKDVKEQTQASSPSRRENYALHVRVITRWSDYDMLGHVNNVEYYRYFETAILTLLRETGLDWQHDPVIPLAAENGCSFLKPVAVSGHVDIGVRIAHLGNSSVRYETAVFLPNDNAPSATGFFVHVFIDRTTGKPVSMPQAVRAHFGEQSEALAKGQVRLVAEAQLLPTKPLSGG</sequence>
<dbReference type="PANTHER" id="PTHR31793:SF27">
    <property type="entry name" value="NOVEL THIOESTERASE SUPERFAMILY DOMAIN AND SAPOSIN A-TYPE DOMAIN CONTAINING PROTEIN (0610012H03RIK)"/>
    <property type="match status" value="1"/>
</dbReference>
<gene>
    <name evidence="3" type="ORF">METZ01_LOCUS512091</name>
</gene>
<protein>
    <recommendedName>
        <fullName evidence="4">Thioesterase domain-containing protein</fullName>
    </recommendedName>
</protein>
<organism evidence="3">
    <name type="scientific">marine metagenome</name>
    <dbReference type="NCBI Taxonomy" id="408172"/>
    <lineage>
        <taxon>unclassified sequences</taxon>
        <taxon>metagenomes</taxon>
        <taxon>ecological metagenomes</taxon>
    </lineage>
</organism>